<dbReference type="EMBL" id="JANIEX010001414">
    <property type="protein sequence ID" value="KAJ3558192.1"/>
    <property type="molecule type" value="Genomic_DNA"/>
</dbReference>
<dbReference type="AlphaFoldDB" id="A0AAD5VI85"/>
<evidence type="ECO:0000256" key="1">
    <source>
        <dbReference type="SAM" id="MobiDB-lite"/>
    </source>
</evidence>
<evidence type="ECO:0000313" key="3">
    <source>
        <dbReference type="Proteomes" id="UP001213000"/>
    </source>
</evidence>
<evidence type="ECO:0000313" key="2">
    <source>
        <dbReference type="EMBL" id="KAJ3558192.1"/>
    </source>
</evidence>
<reference evidence="2" key="1">
    <citation type="submission" date="2022-07" db="EMBL/GenBank/DDBJ databases">
        <title>Genome Sequence of Leucocoprinus birnbaumii.</title>
        <authorList>
            <person name="Buettner E."/>
        </authorList>
    </citation>
    <scope>NUCLEOTIDE SEQUENCE</scope>
    <source>
        <strain evidence="2">VT141</strain>
    </source>
</reference>
<gene>
    <name evidence="2" type="ORF">NP233_g11554</name>
</gene>
<protein>
    <submittedName>
        <fullName evidence="2">Uncharacterized protein</fullName>
    </submittedName>
</protein>
<accession>A0AAD5VI85</accession>
<comment type="caution">
    <text evidence="2">The sequence shown here is derived from an EMBL/GenBank/DDBJ whole genome shotgun (WGS) entry which is preliminary data.</text>
</comment>
<proteinExistence type="predicted"/>
<organism evidence="2 3">
    <name type="scientific">Leucocoprinus birnbaumii</name>
    <dbReference type="NCBI Taxonomy" id="56174"/>
    <lineage>
        <taxon>Eukaryota</taxon>
        <taxon>Fungi</taxon>
        <taxon>Dikarya</taxon>
        <taxon>Basidiomycota</taxon>
        <taxon>Agaricomycotina</taxon>
        <taxon>Agaricomycetes</taxon>
        <taxon>Agaricomycetidae</taxon>
        <taxon>Agaricales</taxon>
        <taxon>Agaricineae</taxon>
        <taxon>Agaricaceae</taxon>
        <taxon>Leucocoprinus</taxon>
    </lineage>
</organism>
<keyword evidence="3" id="KW-1185">Reference proteome</keyword>
<feature type="region of interest" description="Disordered" evidence="1">
    <location>
        <begin position="19"/>
        <end position="43"/>
    </location>
</feature>
<sequence>MGSEARIWTPFDEPTLCSSDAYSTYTSSEDEADSGSPRSRQILPAHHWRVPNTSFAELSGDNLVSEWSTPPLSPASSNSSFGYFEDIIWPRLIPLSNPRTSTISSSRSTHGLAGAPPELISRSTTVVGLEALNAGPHHNYYSSFKFTEHATLSSSSKELVRWLKGASGPAAQNSLQLLISTLSLALTELFTRVQARDEEIEKMAWVLKRHKRANSGLGAQSPNSQTNPEIHRWNSPKVDSPFDDEISGFILDHVSRYGRCAEITPTNYTRLRDIPTGSDFLFIWQHLIHWNKRMWPQSPSSLTDNTPAFFWRLLPRLLLLLDPSYSDLNLKTSTAEAGPMWIHSHPAPLYNLYPPELKASGPRLSSGLYSQGRAVGAWAAPSSLLVLHHDLYAYLFECTRRQPDDNSPLHLQHPASSVETSTPRSSTGTRKSSVLRLLASPLTRNQAHHFKSAKRSDGAEVLLV</sequence>
<feature type="region of interest" description="Disordered" evidence="1">
    <location>
        <begin position="405"/>
        <end position="432"/>
    </location>
</feature>
<feature type="compositionally biased region" description="Polar residues" evidence="1">
    <location>
        <begin position="414"/>
        <end position="432"/>
    </location>
</feature>
<dbReference type="Proteomes" id="UP001213000">
    <property type="component" value="Unassembled WGS sequence"/>
</dbReference>
<name>A0AAD5VI85_9AGAR</name>